<dbReference type="EMBL" id="MFDO01000018">
    <property type="protein sequence ID" value="OGE65449.1"/>
    <property type="molecule type" value="Genomic_DNA"/>
</dbReference>
<dbReference type="Gene3D" id="3.30.360.10">
    <property type="entry name" value="Dihydrodipicolinate Reductase, domain 2"/>
    <property type="match status" value="1"/>
</dbReference>
<comment type="caution">
    <text evidence="3">The sequence shown here is derived from an EMBL/GenBank/DDBJ whole genome shotgun (WGS) entry which is preliminary data.</text>
</comment>
<protein>
    <recommendedName>
        <fullName evidence="5">Gfo/Idh/MocA-like oxidoreductase N-terminal domain-containing protein</fullName>
    </recommendedName>
</protein>
<dbReference type="SUPFAM" id="SSF51735">
    <property type="entry name" value="NAD(P)-binding Rossmann-fold domains"/>
    <property type="match status" value="1"/>
</dbReference>
<sequence>MKAAIIGIGNMGKNHVRVYSEISSITLVALSDLNETLGTQLAEKHHTKFYRDYEEMLEKEEIDLVSVCVPTSLHFKVASYCLKKKVHTLLEKPITSNINDAQKLINLAKRNKVKLLVGHIERYNPALRQVKEIVDSGILGRIIAITSRRVGGFPPQIKDVDVAVDLAIHDIDISNYLLGELPTNISVNKQLNHTRRRPDSVEFFLKYKRASSYIQANWISPVKIRKLNITGSEGYLEMDYISQKIEIYKSNYSKFKEESSNFSDYVLLFSEPDITNVSVKKKEPLKEEILFFIDCIKNNIDLDSLFALKALEISLKK</sequence>
<dbReference type="InterPro" id="IPR051450">
    <property type="entry name" value="Gfo/Idh/MocA_Oxidoreductases"/>
</dbReference>
<dbReference type="SUPFAM" id="SSF55347">
    <property type="entry name" value="Glyceraldehyde-3-phosphate dehydrogenase-like, C-terminal domain"/>
    <property type="match status" value="1"/>
</dbReference>
<dbReference type="PANTHER" id="PTHR43377:SF1">
    <property type="entry name" value="BILIVERDIN REDUCTASE A"/>
    <property type="match status" value="1"/>
</dbReference>
<reference evidence="3 4" key="1">
    <citation type="journal article" date="2016" name="Nat. Commun.">
        <title>Thousands of microbial genomes shed light on interconnected biogeochemical processes in an aquifer system.</title>
        <authorList>
            <person name="Anantharaman K."/>
            <person name="Brown C.T."/>
            <person name="Hug L.A."/>
            <person name="Sharon I."/>
            <person name="Castelle C.J."/>
            <person name="Probst A.J."/>
            <person name="Thomas B.C."/>
            <person name="Singh A."/>
            <person name="Wilkins M.J."/>
            <person name="Karaoz U."/>
            <person name="Brodie E.L."/>
            <person name="Williams K.H."/>
            <person name="Hubbard S.S."/>
            <person name="Banfield J.F."/>
        </authorList>
    </citation>
    <scope>NUCLEOTIDE SEQUENCE [LARGE SCALE GENOMIC DNA]</scope>
</reference>
<accession>A0A1F5MJE3</accession>
<dbReference type="PANTHER" id="PTHR43377">
    <property type="entry name" value="BILIVERDIN REDUCTASE A"/>
    <property type="match status" value="1"/>
</dbReference>
<dbReference type="Pfam" id="PF22725">
    <property type="entry name" value="GFO_IDH_MocA_C3"/>
    <property type="match status" value="1"/>
</dbReference>
<evidence type="ECO:0008006" key="5">
    <source>
        <dbReference type="Google" id="ProtNLM"/>
    </source>
</evidence>
<organism evidence="3 4">
    <name type="scientific">Candidatus Daviesbacteria bacterium RIFCSPLOWO2_01_FULL_40_24</name>
    <dbReference type="NCBI Taxonomy" id="1797787"/>
    <lineage>
        <taxon>Bacteria</taxon>
        <taxon>Candidatus Daviesiibacteriota</taxon>
    </lineage>
</organism>
<dbReference type="InterPro" id="IPR000683">
    <property type="entry name" value="Gfo/Idh/MocA-like_OxRdtase_N"/>
</dbReference>
<evidence type="ECO:0000259" key="2">
    <source>
        <dbReference type="Pfam" id="PF22725"/>
    </source>
</evidence>
<dbReference type="Gene3D" id="3.40.50.720">
    <property type="entry name" value="NAD(P)-binding Rossmann-like Domain"/>
    <property type="match status" value="1"/>
</dbReference>
<dbReference type="AlphaFoldDB" id="A0A1F5MJE3"/>
<evidence type="ECO:0000313" key="3">
    <source>
        <dbReference type="EMBL" id="OGE65449.1"/>
    </source>
</evidence>
<feature type="domain" description="Gfo/Idh/MocA-like oxidoreductase N-terminal" evidence="1">
    <location>
        <begin position="2"/>
        <end position="119"/>
    </location>
</feature>
<evidence type="ECO:0000259" key="1">
    <source>
        <dbReference type="Pfam" id="PF01408"/>
    </source>
</evidence>
<dbReference type="GO" id="GO:0000166">
    <property type="term" value="F:nucleotide binding"/>
    <property type="evidence" value="ECO:0007669"/>
    <property type="project" value="InterPro"/>
</dbReference>
<dbReference type="InterPro" id="IPR036291">
    <property type="entry name" value="NAD(P)-bd_dom_sf"/>
</dbReference>
<evidence type="ECO:0000313" key="4">
    <source>
        <dbReference type="Proteomes" id="UP000178017"/>
    </source>
</evidence>
<gene>
    <name evidence="3" type="ORF">A3B49_01000</name>
</gene>
<dbReference type="Proteomes" id="UP000178017">
    <property type="component" value="Unassembled WGS sequence"/>
</dbReference>
<proteinExistence type="predicted"/>
<feature type="domain" description="GFO/IDH/MocA-like oxidoreductase" evidence="2">
    <location>
        <begin position="128"/>
        <end position="237"/>
    </location>
</feature>
<dbReference type="InterPro" id="IPR055170">
    <property type="entry name" value="GFO_IDH_MocA-like_dom"/>
</dbReference>
<name>A0A1F5MJE3_9BACT</name>
<dbReference type="Pfam" id="PF01408">
    <property type="entry name" value="GFO_IDH_MocA"/>
    <property type="match status" value="1"/>
</dbReference>